<evidence type="ECO:0000259" key="2">
    <source>
        <dbReference type="Pfam" id="PF07498"/>
    </source>
</evidence>
<dbReference type="EMBL" id="JBBWWR010000005">
    <property type="protein sequence ID" value="KAK8966941.1"/>
    <property type="molecule type" value="Genomic_DNA"/>
</dbReference>
<dbReference type="PANTHER" id="PTHR34449:SF5">
    <property type="entry name" value="ATP BINDING _ ATPASE"/>
    <property type="match status" value="1"/>
</dbReference>
<dbReference type="InterPro" id="IPR011112">
    <property type="entry name" value="Rho-like_N"/>
</dbReference>
<gene>
    <name evidence="3" type="ORF">KSP40_PGU012450</name>
</gene>
<feature type="region of interest" description="Disordered" evidence="1">
    <location>
        <begin position="181"/>
        <end position="219"/>
    </location>
</feature>
<feature type="compositionally biased region" description="Acidic residues" evidence="1">
    <location>
        <begin position="208"/>
        <end position="217"/>
    </location>
</feature>
<sequence>MIRHCVLPVACGNCSYVVSDWNQGAVGRTALSFSSSSRRHKRFFDVNLSLSLSISSYPTITSLCKARLSKRNPDFSRNYRGYSSKNRRQNQERENSENLEDSPFPSKNGPLVSLSNNQRYSATATPGRREKEIVELFRKVQSQLRERAAIKEEKRVESTQHGPGERGTVDSLLKLLRKHSVSQGKKTAAGDVDDGYDLDQPERTNPFEEPETSDLFEDEQRSSFLVSENLFTSQNDVRNAKPVPFTRPTSSFRRKSPVPKVKFQPVFSAEEEGCGDSTVNLQNKATGLSSEHDLPLEPPACHLLESEDNELITKLGYLDGGSELSVDPIESSDSEETDPGIPGTSMIQSTGLSTMKVSELRGLAKSKGIKGYSKLKKIELLELLTLNSS</sequence>
<feature type="domain" description="Rho termination factor-like N-terminal" evidence="2">
    <location>
        <begin position="352"/>
        <end position="382"/>
    </location>
</feature>
<accession>A0ABR2MSI4</accession>
<dbReference type="PANTHER" id="PTHR34449">
    <property type="entry name" value="RHO TERMINATION FACTOR"/>
    <property type="match status" value="1"/>
</dbReference>
<evidence type="ECO:0000256" key="1">
    <source>
        <dbReference type="SAM" id="MobiDB-lite"/>
    </source>
</evidence>
<comment type="caution">
    <text evidence="3">The sequence shown here is derived from an EMBL/GenBank/DDBJ whole genome shotgun (WGS) entry which is preliminary data.</text>
</comment>
<protein>
    <recommendedName>
        <fullName evidence="2">Rho termination factor-like N-terminal domain-containing protein</fullName>
    </recommendedName>
</protein>
<name>A0ABR2MSI4_9ASPA</name>
<evidence type="ECO:0000313" key="3">
    <source>
        <dbReference type="EMBL" id="KAK8966941.1"/>
    </source>
</evidence>
<keyword evidence="4" id="KW-1185">Reference proteome</keyword>
<feature type="compositionally biased region" description="Polar residues" evidence="1">
    <location>
        <begin position="113"/>
        <end position="124"/>
    </location>
</feature>
<evidence type="ECO:0000313" key="4">
    <source>
        <dbReference type="Proteomes" id="UP001412067"/>
    </source>
</evidence>
<feature type="region of interest" description="Disordered" evidence="1">
    <location>
        <begin position="324"/>
        <end position="350"/>
    </location>
</feature>
<proteinExistence type="predicted"/>
<feature type="region of interest" description="Disordered" evidence="1">
    <location>
        <begin position="75"/>
        <end position="127"/>
    </location>
</feature>
<dbReference type="Pfam" id="PF07498">
    <property type="entry name" value="Rho_N"/>
    <property type="match status" value="1"/>
</dbReference>
<organism evidence="3 4">
    <name type="scientific">Platanthera guangdongensis</name>
    <dbReference type="NCBI Taxonomy" id="2320717"/>
    <lineage>
        <taxon>Eukaryota</taxon>
        <taxon>Viridiplantae</taxon>
        <taxon>Streptophyta</taxon>
        <taxon>Embryophyta</taxon>
        <taxon>Tracheophyta</taxon>
        <taxon>Spermatophyta</taxon>
        <taxon>Magnoliopsida</taxon>
        <taxon>Liliopsida</taxon>
        <taxon>Asparagales</taxon>
        <taxon>Orchidaceae</taxon>
        <taxon>Orchidoideae</taxon>
        <taxon>Orchideae</taxon>
        <taxon>Orchidinae</taxon>
        <taxon>Platanthera</taxon>
    </lineage>
</organism>
<dbReference type="Proteomes" id="UP001412067">
    <property type="component" value="Unassembled WGS sequence"/>
</dbReference>
<reference evidence="3 4" key="1">
    <citation type="journal article" date="2022" name="Nat. Plants">
        <title>Genomes of leafy and leafless Platanthera orchids illuminate the evolution of mycoheterotrophy.</title>
        <authorList>
            <person name="Li M.H."/>
            <person name="Liu K.W."/>
            <person name="Li Z."/>
            <person name="Lu H.C."/>
            <person name="Ye Q.L."/>
            <person name="Zhang D."/>
            <person name="Wang J.Y."/>
            <person name="Li Y.F."/>
            <person name="Zhong Z.M."/>
            <person name="Liu X."/>
            <person name="Yu X."/>
            <person name="Liu D.K."/>
            <person name="Tu X.D."/>
            <person name="Liu B."/>
            <person name="Hao Y."/>
            <person name="Liao X.Y."/>
            <person name="Jiang Y.T."/>
            <person name="Sun W.H."/>
            <person name="Chen J."/>
            <person name="Chen Y.Q."/>
            <person name="Ai Y."/>
            <person name="Zhai J.W."/>
            <person name="Wu S.S."/>
            <person name="Zhou Z."/>
            <person name="Hsiao Y.Y."/>
            <person name="Wu W.L."/>
            <person name="Chen Y.Y."/>
            <person name="Lin Y.F."/>
            <person name="Hsu J.L."/>
            <person name="Li C.Y."/>
            <person name="Wang Z.W."/>
            <person name="Zhao X."/>
            <person name="Zhong W.Y."/>
            <person name="Ma X.K."/>
            <person name="Ma L."/>
            <person name="Huang J."/>
            <person name="Chen G.Z."/>
            <person name="Huang M.Z."/>
            <person name="Huang L."/>
            <person name="Peng D.H."/>
            <person name="Luo Y.B."/>
            <person name="Zou S.Q."/>
            <person name="Chen S.P."/>
            <person name="Lan S."/>
            <person name="Tsai W.C."/>
            <person name="Van de Peer Y."/>
            <person name="Liu Z.J."/>
        </authorList>
    </citation>
    <scope>NUCLEOTIDE SEQUENCE [LARGE SCALE GENOMIC DNA]</scope>
    <source>
        <strain evidence="3">Lor288</strain>
    </source>
</reference>